<protein>
    <submittedName>
        <fullName evidence="1">DinB family protein</fullName>
    </submittedName>
</protein>
<proteinExistence type="predicted"/>
<dbReference type="AlphaFoldDB" id="A0A7J5BQQ4"/>
<organism evidence="1 2">
    <name type="scientific">Pseudoclavibacter chungangensis</name>
    <dbReference type="NCBI Taxonomy" id="587635"/>
    <lineage>
        <taxon>Bacteria</taxon>
        <taxon>Bacillati</taxon>
        <taxon>Actinomycetota</taxon>
        <taxon>Actinomycetes</taxon>
        <taxon>Micrococcales</taxon>
        <taxon>Microbacteriaceae</taxon>
        <taxon>Pseudoclavibacter</taxon>
    </lineage>
</organism>
<reference evidence="1 2" key="1">
    <citation type="submission" date="2019-09" db="EMBL/GenBank/DDBJ databases">
        <title>Phylogeny of genus Pseudoclavibacter and closely related genus.</title>
        <authorList>
            <person name="Li Y."/>
        </authorList>
    </citation>
    <scope>NUCLEOTIDE SEQUENCE [LARGE SCALE GENOMIC DNA]</scope>
    <source>
        <strain evidence="1 2">DSM 23821</strain>
    </source>
</reference>
<evidence type="ECO:0000313" key="2">
    <source>
        <dbReference type="Proteomes" id="UP000467240"/>
    </source>
</evidence>
<name>A0A7J5BQQ4_9MICO</name>
<sequence>MDDTKAALHRTLRSQREALLWKLEGLGEADARRPRTSSGTNLLGLVKHTASIESEYFGLVFGRPAPFEIPWYADGAEPDGDMFAAEDETMLDVLAFADRAWAHADATIDELPLHATGRVPWWPEERAATTLLRILVHVIADEARHAGQADVLREGIDGARGMLPDARNLPPRDGGSWAAHVARLRAIADRIDLDLGRG</sequence>
<keyword evidence="2" id="KW-1185">Reference proteome</keyword>
<dbReference type="RefSeq" id="WP_158040847.1">
    <property type="nucleotide sequence ID" value="NZ_JACCFV010000001.1"/>
</dbReference>
<comment type="caution">
    <text evidence="1">The sequence shown here is derived from an EMBL/GenBank/DDBJ whole genome shotgun (WGS) entry which is preliminary data.</text>
</comment>
<evidence type="ECO:0000313" key="1">
    <source>
        <dbReference type="EMBL" id="KAB1656321.1"/>
    </source>
</evidence>
<gene>
    <name evidence="1" type="ORF">F8O01_10655</name>
</gene>
<dbReference type="EMBL" id="WBJZ01000012">
    <property type="protein sequence ID" value="KAB1656321.1"/>
    <property type="molecule type" value="Genomic_DNA"/>
</dbReference>
<dbReference type="Proteomes" id="UP000467240">
    <property type="component" value="Unassembled WGS sequence"/>
</dbReference>
<accession>A0A7J5BQQ4</accession>
<dbReference type="InterPro" id="IPR007061">
    <property type="entry name" value="MST-like"/>
</dbReference>
<dbReference type="Gene3D" id="1.20.120.450">
    <property type="entry name" value="dinb family like domain"/>
    <property type="match status" value="1"/>
</dbReference>
<dbReference type="Pfam" id="PF04978">
    <property type="entry name" value="MST"/>
    <property type="match status" value="1"/>
</dbReference>
<dbReference type="OrthoDB" id="4548523at2"/>
<dbReference type="InterPro" id="IPR034660">
    <property type="entry name" value="DinB/YfiT-like"/>
</dbReference>
<dbReference type="SUPFAM" id="SSF109854">
    <property type="entry name" value="DinB/YfiT-like putative metalloenzymes"/>
    <property type="match status" value="1"/>
</dbReference>